<reference evidence="1" key="1">
    <citation type="journal article" name="BMC Genomics">
        <title>Long-read sequencing and de novo genome assembly of marine medaka (Oryzias melastigma).</title>
        <authorList>
            <person name="Liang P."/>
            <person name="Saqib H.S.A."/>
            <person name="Ni X."/>
            <person name="Shen Y."/>
        </authorList>
    </citation>
    <scope>NUCLEOTIDE SEQUENCE</scope>
    <source>
        <strain evidence="1">Bigg-433</strain>
    </source>
</reference>
<comment type="caution">
    <text evidence="1">The sequence shown here is derived from an EMBL/GenBank/DDBJ whole genome shotgun (WGS) entry which is preliminary data.</text>
</comment>
<gene>
    <name evidence="1" type="ORF">FQA47_018093</name>
</gene>
<name>A0A834BVH6_ORYME</name>
<proteinExistence type="predicted"/>
<evidence type="ECO:0000313" key="2">
    <source>
        <dbReference type="Proteomes" id="UP000646548"/>
    </source>
</evidence>
<protein>
    <submittedName>
        <fullName evidence="1">Uncharacterized protein</fullName>
    </submittedName>
</protein>
<evidence type="ECO:0000313" key="1">
    <source>
        <dbReference type="EMBL" id="KAF6720478.1"/>
    </source>
</evidence>
<sequence length="83" mass="8791">MRHLLAVNQGSHPGAIDGAVSLCETCLSKPTHSATPPGQPDIRLLSSFSSFFLFDAIVLPALQFPPMPSCSSAHSSFISPPDR</sequence>
<organism evidence="1 2">
    <name type="scientific">Oryzias melastigma</name>
    <name type="common">Marine medaka</name>
    <dbReference type="NCBI Taxonomy" id="30732"/>
    <lineage>
        <taxon>Eukaryota</taxon>
        <taxon>Metazoa</taxon>
        <taxon>Chordata</taxon>
        <taxon>Craniata</taxon>
        <taxon>Vertebrata</taxon>
        <taxon>Euteleostomi</taxon>
        <taxon>Actinopterygii</taxon>
        <taxon>Neopterygii</taxon>
        <taxon>Teleostei</taxon>
        <taxon>Neoteleostei</taxon>
        <taxon>Acanthomorphata</taxon>
        <taxon>Ovalentaria</taxon>
        <taxon>Atherinomorphae</taxon>
        <taxon>Beloniformes</taxon>
        <taxon>Adrianichthyidae</taxon>
        <taxon>Oryziinae</taxon>
        <taxon>Oryzias</taxon>
    </lineage>
</organism>
<dbReference type="AlphaFoldDB" id="A0A834BVH6"/>
<dbReference type="EMBL" id="WKFB01000525">
    <property type="protein sequence ID" value="KAF6720478.1"/>
    <property type="molecule type" value="Genomic_DNA"/>
</dbReference>
<dbReference type="Proteomes" id="UP000646548">
    <property type="component" value="Unassembled WGS sequence"/>
</dbReference>
<accession>A0A834BVH6</accession>